<dbReference type="Pfam" id="PF07717">
    <property type="entry name" value="OB_NTP_bind"/>
    <property type="match status" value="1"/>
</dbReference>
<dbReference type="InterPro" id="IPR007502">
    <property type="entry name" value="Helicase-assoc_dom"/>
</dbReference>
<feature type="compositionally biased region" description="Polar residues" evidence="13">
    <location>
        <begin position="95"/>
        <end position="106"/>
    </location>
</feature>
<dbReference type="SMART" id="SM00847">
    <property type="entry name" value="HA2"/>
    <property type="match status" value="1"/>
</dbReference>
<dbReference type="PROSITE" id="PS51194">
    <property type="entry name" value="HELICASE_CTER"/>
    <property type="match status" value="1"/>
</dbReference>
<dbReference type="SMART" id="SM00490">
    <property type="entry name" value="HELICc"/>
    <property type="match status" value="1"/>
</dbReference>
<proteinExistence type="inferred from homology"/>
<dbReference type="InterPro" id="IPR027417">
    <property type="entry name" value="P-loop_NTPase"/>
</dbReference>
<dbReference type="GO" id="GO:0003723">
    <property type="term" value="F:RNA binding"/>
    <property type="evidence" value="ECO:0007669"/>
    <property type="project" value="TreeGrafter"/>
</dbReference>
<dbReference type="SMART" id="SM00487">
    <property type="entry name" value="DEXDc"/>
    <property type="match status" value="1"/>
</dbReference>
<dbReference type="EC" id="3.6.4.13" evidence="2"/>
<comment type="catalytic activity">
    <reaction evidence="11">
        <text>ATP + H2O = ADP + phosphate + H(+)</text>
        <dbReference type="Rhea" id="RHEA:13065"/>
        <dbReference type="ChEBI" id="CHEBI:15377"/>
        <dbReference type="ChEBI" id="CHEBI:15378"/>
        <dbReference type="ChEBI" id="CHEBI:30616"/>
        <dbReference type="ChEBI" id="CHEBI:43474"/>
        <dbReference type="ChEBI" id="CHEBI:456216"/>
        <dbReference type="EC" id="3.6.4.13"/>
    </reaction>
</comment>
<feature type="region of interest" description="Disordered" evidence="13">
    <location>
        <begin position="145"/>
        <end position="297"/>
    </location>
</feature>
<dbReference type="Pfam" id="PF00271">
    <property type="entry name" value="Helicase_C"/>
    <property type="match status" value="1"/>
</dbReference>
<feature type="region of interest" description="Disordered" evidence="13">
    <location>
        <begin position="77"/>
        <end position="128"/>
    </location>
</feature>
<evidence type="ECO:0000256" key="1">
    <source>
        <dbReference type="ARBA" id="ARBA00004123"/>
    </source>
</evidence>
<evidence type="ECO:0000256" key="10">
    <source>
        <dbReference type="ARBA" id="ARBA00038040"/>
    </source>
</evidence>
<dbReference type="PROSITE" id="PS00690">
    <property type="entry name" value="DEAH_ATP_HELICASE"/>
    <property type="match status" value="1"/>
</dbReference>
<sequence>MSDLPPGLSPSFTTHIASELQSHLGTSAPNEYLARNIIQIARAQPGPKSFIVSCKAFGRYSDDFLTDVFNSVKQRHQYDEDHGRVSDLGGGNFSAPETSSKDNNNLPGGLLVSKDQKPKESTDKRESKLGLDRLAKRIKLDLADEDTAVSTEKKQATASGNERVEFKKPALPVGRHMRERRIETPSHGGGLSRAAMEKLQAHRARRGGGDYAREDDRRDSRGDDRRDDDRRDDRYNPSSMRRNDPTPMRQQEQRFAGARQSTARSARYGAATPRMPNSFDRDPDDGPTVEEGDTTELDRDWYASDELGHAFGDETHNPFGSDNSWADQQREAALLAKKQGKRISARAQQKMKDVDAWETNRMLTSGVAQRKDYDDDFDDEEEVRVHLMVHDLKPPFLDGKRVFTKQIDPVPAVKDPQSDMAVFSRKGSALVRERRMRREREKQAQEATNAAGTALGNIMGLKDDDADSAIPAPHVDEKSSSNKFADAVKDQKANEGASDFSRSRTLKEQREFLPAFAVREELLRVIRDNQVIIVIGETGSGKTTQLTQFLYEDGYGRNGRIGCTQPRRVAAMSVAKRVSEEMEVKLGGIVGYAIRFEDCTSDETVIKYMTDGVLLRESLVDPNLEKYSCIIMDEAHERALNTDVLLGLLKKILARRRDLKLIVTSATMNAERFSRFYGGAPEYTIPGRTFPVDVLWSKSPCEDYVEAAVKQVLTIHLGQGTGDILVFMTGQEDIEITCEVIAERLKQLNNPPKLNILPIYSQMPADLQAKIFEKGEGGARKVIVATNIAETSLTVDGIMYVVDAGFSKLKVYNPRMGMDALQITPISQANASQRSGRAGRTGPGKAYRLYTEQAFRNELYTQTIPEIQRTNLANTVLLLKSLGVKDLMEFDFMDPPPQDTITTSLFDLWALGALDNVGELTKLGKTMANFPMEPSLSKLIITAVEAGCSEEMLTIVSMLSVPNVFSRPKERQEESDQAREKFFVPESDHLTLLHVYSQWKVNGYADRWCVQHFLQPKSLRRAREIRQQLADIMKFQKMELNSCGMDWDVIRRCICAGYYHQAAKVKGIGEYINLRTSVTVQLHPTSSLYGLGYLPDYVVYHELILTSKEYMSTVTAVDPQWLAELGGVFYSVKEKGYSARDRRTTENEINKRMEIEAKMAEDKARAEEAARVAATNVQEALVRKPTSYVQKRMATNSVVKRPNTPSTMRRRGF</sequence>
<keyword evidence="8" id="KW-0508">mRNA splicing</keyword>
<feature type="compositionally biased region" description="Acidic residues" evidence="13">
    <location>
        <begin position="282"/>
        <end position="295"/>
    </location>
</feature>
<dbReference type="OMA" id="VDVMFHR"/>
<dbReference type="InterPro" id="IPR011545">
    <property type="entry name" value="DEAD/DEAH_box_helicase_dom"/>
</dbReference>
<evidence type="ECO:0000256" key="12">
    <source>
        <dbReference type="ARBA" id="ARBA00070009"/>
    </source>
</evidence>
<dbReference type="Pfam" id="PF21010">
    <property type="entry name" value="HA2_C"/>
    <property type="match status" value="1"/>
</dbReference>
<evidence type="ECO:0000256" key="4">
    <source>
        <dbReference type="ARBA" id="ARBA00022741"/>
    </source>
</evidence>
<dbReference type="InterPro" id="IPR001650">
    <property type="entry name" value="Helicase_C-like"/>
</dbReference>
<evidence type="ECO:0000256" key="13">
    <source>
        <dbReference type="SAM" id="MobiDB-lite"/>
    </source>
</evidence>
<feature type="domain" description="Helicase ATP-binding" evidence="14">
    <location>
        <begin position="523"/>
        <end position="686"/>
    </location>
</feature>
<evidence type="ECO:0000256" key="9">
    <source>
        <dbReference type="ARBA" id="ARBA00023242"/>
    </source>
</evidence>
<dbReference type="OrthoDB" id="10253254at2759"/>
<dbReference type="FunFam" id="3.40.50.300:FF:000615">
    <property type="entry name" value="pre-mRNA-splicing factor ATP-dependent RNA helicase DEAH7"/>
    <property type="match status" value="1"/>
</dbReference>
<dbReference type="GO" id="GO:0034458">
    <property type="term" value="F:3'-5' RNA helicase activity"/>
    <property type="evidence" value="ECO:0007669"/>
    <property type="project" value="TreeGrafter"/>
</dbReference>
<accession>U4LBI2</accession>
<evidence type="ECO:0000256" key="11">
    <source>
        <dbReference type="ARBA" id="ARBA00047984"/>
    </source>
</evidence>
<feature type="compositionally biased region" description="Basic and acidic residues" evidence="13">
    <location>
        <begin position="114"/>
        <end position="128"/>
    </location>
</feature>
<keyword evidence="3" id="KW-0507">mRNA processing</keyword>
<dbReference type="FunFam" id="1.20.120.1080:FF:000018">
    <property type="entry name" value="Pre-mRNA-splicing factor ATP-dependent RNA helicase prp16"/>
    <property type="match status" value="1"/>
</dbReference>
<dbReference type="SUPFAM" id="SSF52540">
    <property type="entry name" value="P-loop containing nucleoside triphosphate hydrolases"/>
    <property type="match status" value="1"/>
</dbReference>
<dbReference type="Pfam" id="PF00270">
    <property type="entry name" value="DEAD"/>
    <property type="match status" value="1"/>
</dbReference>
<dbReference type="Gene3D" id="3.40.50.300">
    <property type="entry name" value="P-loop containing nucleotide triphosphate hydrolases"/>
    <property type="match status" value="2"/>
</dbReference>
<dbReference type="GO" id="GO:0016787">
    <property type="term" value="F:hydrolase activity"/>
    <property type="evidence" value="ECO:0007669"/>
    <property type="project" value="UniProtKB-KW"/>
</dbReference>
<feature type="compositionally biased region" description="Basic and acidic residues" evidence="13">
    <location>
        <begin position="207"/>
        <end position="235"/>
    </location>
</feature>
<dbReference type="InterPro" id="IPR014001">
    <property type="entry name" value="Helicase_ATP-bd"/>
</dbReference>
<evidence type="ECO:0000256" key="3">
    <source>
        <dbReference type="ARBA" id="ARBA00022664"/>
    </source>
</evidence>
<dbReference type="eggNOG" id="KOG0924">
    <property type="taxonomic scope" value="Eukaryota"/>
</dbReference>
<dbReference type="EMBL" id="HF936487">
    <property type="protein sequence ID" value="CCX16622.1"/>
    <property type="molecule type" value="Genomic_DNA"/>
</dbReference>
<feature type="compositionally biased region" description="Basic and acidic residues" evidence="13">
    <location>
        <begin position="474"/>
        <end position="493"/>
    </location>
</feature>
<dbReference type="PROSITE" id="PS51192">
    <property type="entry name" value="HELICASE_ATP_BIND_1"/>
    <property type="match status" value="1"/>
</dbReference>
<evidence type="ECO:0000259" key="14">
    <source>
        <dbReference type="PROSITE" id="PS51192"/>
    </source>
</evidence>
<keyword evidence="4" id="KW-0547">Nucleotide-binding</keyword>
<reference evidence="16 17" key="1">
    <citation type="journal article" date="2013" name="PLoS Genet.">
        <title>The genome and development-dependent transcriptomes of Pyronema confluens: a window into fungal evolution.</title>
        <authorList>
            <person name="Traeger S."/>
            <person name="Altegoer F."/>
            <person name="Freitag M."/>
            <person name="Gabaldon T."/>
            <person name="Kempken F."/>
            <person name="Kumar A."/>
            <person name="Marcet-Houben M."/>
            <person name="Poggeler S."/>
            <person name="Stajich J.E."/>
            <person name="Nowrousian M."/>
        </authorList>
    </citation>
    <scope>NUCLEOTIDE SEQUENCE [LARGE SCALE GENOMIC DNA]</scope>
    <source>
        <strain evidence="17">CBS 100304</strain>
        <tissue evidence="16">Vegetative mycelium</tissue>
    </source>
</reference>
<dbReference type="InterPro" id="IPR011709">
    <property type="entry name" value="DEAD-box_helicase_OB_fold"/>
</dbReference>
<dbReference type="FunFam" id="3.40.50.300:FF:000007">
    <property type="entry name" value="Pre-mRNA-splicing factor ATP-dependent RNA helicase"/>
    <property type="match status" value="1"/>
</dbReference>
<dbReference type="FunFam" id="1.10.10.2130:FF:000001">
    <property type="entry name" value="Pre-mRNA-splicing factor ATP-dependent RNA helicase"/>
    <property type="match status" value="1"/>
</dbReference>
<dbReference type="PANTHER" id="PTHR18934">
    <property type="entry name" value="ATP-DEPENDENT RNA HELICASE"/>
    <property type="match status" value="1"/>
</dbReference>
<dbReference type="Pfam" id="PF04408">
    <property type="entry name" value="WHD_HA2"/>
    <property type="match status" value="1"/>
</dbReference>
<dbReference type="PANTHER" id="PTHR18934:SF91">
    <property type="entry name" value="PRE-MRNA-SPLICING FACTOR ATP-DEPENDENT RNA HELICASE PRP16"/>
    <property type="match status" value="1"/>
</dbReference>
<dbReference type="Proteomes" id="UP000018144">
    <property type="component" value="Unassembled WGS sequence"/>
</dbReference>
<comment type="similarity">
    <text evidence="10">Belongs to the DEAD box helicase family. DEAH subfamily. PRP16 sub-subfamily.</text>
</comment>
<name>U4LBI2_PYROM</name>
<protein>
    <recommendedName>
        <fullName evidence="12">Pre-mRNA-splicing factor ATP-dependent RNA helicase PRP16</fullName>
        <ecNumber evidence="2">3.6.4.13</ecNumber>
    </recommendedName>
</protein>
<dbReference type="STRING" id="1076935.U4LBI2"/>
<evidence type="ECO:0000313" key="17">
    <source>
        <dbReference type="Proteomes" id="UP000018144"/>
    </source>
</evidence>
<evidence type="ECO:0000256" key="6">
    <source>
        <dbReference type="ARBA" id="ARBA00022806"/>
    </source>
</evidence>
<evidence type="ECO:0000256" key="2">
    <source>
        <dbReference type="ARBA" id="ARBA00012552"/>
    </source>
</evidence>
<keyword evidence="9" id="KW-0539">Nucleus</keyword>
<feature type="domain" description="Helicase C-terminal" evidence="15">
    <location>
        <begin position="708"/>
        <end position="883"/>
    </location>
</feature>
<evidence type="ECO:0000313" key="16">
    <source>
        <dbReference type="EMBL" id="CCX16622.1"/>
    </source>
</evidence>
<comment type="subcellular location">
    <subcellularLocation>
        <location evidence="1">Nucleus</location>
    </subcellularLocation>
</comment>
<keyword evidence="5" id="KW-0378">Hydrolase</keyword>
<evidence type="ECO:0000256" key="5">
    <source>
        <dbReference type="ARBA" id="ARBA00022801"/>
    </source>
</evidence>
<evidence type="ECO:0000256" key="8">
    <source>
        <dbReference type="ARBA" id="ARBA00023187"/>
    </source>
</evidence>
<dbReference type="InterPro" id="IPR048333">
    <property type="entry name" value="HA2_WH"/>
</dbReference>
<evidence type="ECO:0000259" key="15">
    <source>
        <dbReference type="PROSITE" id="PS51194"/>
    </source>
</evidence>
<dbReference type="CDD" id="cd18791">
    <property type="entry name" value="SF2_C_RHA"/>
    <property type="match status" value="1"/>
</dbReference>
<dbReference type="GO" id="GO:0005681">
    <property type="term" value="C:spliceosomal complex"/>
    <property type="evidence" value="ECO:0007669"/>
    <property type="project" value="UniProtKB-ARBA"/>
</dbReference>
<dbReference type="InterPro" id="IPR002464">
    <property type="entry name" value="DNA/RNA_helicase_DEAH_CS"/>
</dbReference>
<dbReference type="AlphaFoldDB" id="U4LBI2"/>
<dbReference type="GO" id="GO:0000398">
    <property type="term" value="P:mRNA splicing, via spliceosome"/>
    <property type="evidence" value="ECO:0007669"/>
    <property type="project" value="UniProtKB-ARBA"/>
</dbReference>
<feature type="region of interest" description="Disordered" evidence="13">
    <location>
        <begin position="443"/>
        <end position="504"/>
    </location>
</feature>
<gene>
    <name evidence="16" type="ORF">PCON_03321</name>
</gene>
<keyword evidence="6 16" id="KW-0347">Helicase</keyword>
<dbReference type="Gene3D" id="1.20.120.1080">
    <property type="match status" value="1"/>
</dbReference>
<evidence type="ECO:0000256" key="7">
    <source>
        <dbReference type="ARBA" id="ARBA00022840"/>
    </source>
</evidence>
<dbReference type="GO" id="GO:0005524">
    <property type="term" value="F:ATP binding"/>
    <property type="evidence" value="ECO:0007669"/>
    <property type="project" value="UniProtKB-KW"/>
</dbReference>
<keyword evidence="7" id="KW-0067">ATP-binding</keyword>
<keyword evidence="17" id="KW-1185">Reference proteome</keyword>
<organism evidence="16 17">
    <name type="scientific">Pyronema omphalodes (strain CBS 100304)</name>
    <name type="common">Pyronema confluens</name>
    <dbReference type="NCBI Taxonomy" id="1076935"/>
    <lineage>
        <taxon>Eukaryota</taxon>
        <taxon>Fungi</taxon>
        <taxon>Dikarya</taxon>
        <taxon>Ascomycota</taxon>
        <taxon>Pezizomycotina</taxon>
        <taxon>Pezizomycetes</taxon>
        <taxon>Pezizales</taxon>
        <taxon>Pyronemataceae</taxon>
        <taxon>Pyronema</taxon>
    </lineage>
</organism>